<evidence type="ECO:0000256" key="3">
    <source>
        <dbReference type="SAM" id="MobiDB-lite"/>
    </source>
</evidence>
<feature type="region of interest" description="Disordered" evidence="3">
    <location>
        <begin position="1"/>
        <end position="74"/>
    </location>
</feature>
<keyword evidence="7" id="KW-1185">Reference proteome</keyword>
<evidence type="ECO:0000313" key="6">
    <source>
        <dbReference type="EnsemblPlants" id="LPERR11G18040.1"/>
    </source>
</evidence>
<reference evidence="6" key="3">
    <citation type="submission" date="2015-04" db="UniProtKB">
        <authorList>
            <consortium name="EnsemblPlants"/>
        </authorList>
    </citation>
    <scope>IDENTIFICATION</scope>
</reference>
<keyword evidence="1" id="KW-0677">Repeat</keyword>
<reference evidence="6 7" key="1">
    <citation type="submission" date="2012-08" db="EMBL/GenBank/DDBJ databases">
        <title>Oryza genome evolution.</title>
        <authorList>
            <person name="Wing R.A."/>
        </authorList>
    </citation>
    <scope>NUCLEOTIDE SEQUENCE</scope>
</reference>
<dbReference type="InterPro" id="IPR032675">
    <property type="entry name" value="LRR_dom_sf"/>
</dbReference>
<dbReference type="PANTHER" id="PTHR23155:SF1062">
    <property type="entry name" value="OS11G0579400 PROTEIN"/>
    <property type="match status" value="1"/>
</dbReference>
<dbReference type="AlphaFoldDB" id="A0A0D9XUV1"/>
<feature type="domain" description="Disease resistance R13L4/SHOC-2-like LRR" evidence="5">
    <location>
        <begin position="340"/>
        <end position="687"/>
    </location>
</feature>
<name>A0A0D9XUV1_9ORYZ</name>
<evidence type="ECO:0000313" key="7">
    <source>
        <dbReference type="Proteomes" id="UP000032180"/>
    </source>
</evidence>
<evidence type="ECO:0000259" key="4">
    <source>
        <dbReference type="Pfam" id="PF23559"/>
    </source>
</evidence>
<sequence>MILDEPPRRRNAAARTGEHDRSLRRRNTTKQTEGRRATRRLIPSDGGGDATNEKSNGWPPPGDPNPPRGDGSGTGTRFLLIVLDDLPFVPNCKSELENSLKGLENPGLLIAATAIISTTSSGRWAWEDKPIYVCHHKKNSVAFWHRAFALFHCPDKENVWKVTQVCLNDEFALQMFLYLLYINPYRSSTEIERLYNALDEHRNNTSKIMLMFCYNDMPIKYKTCLQYLSIFPQGHIIRRTNLIRRWLAEGLVTDRRSSSTNMGIMKSGDHNTGINKLAQLDDHAERVFDALVARGFISPGETSAAGKIKTCTIHHIVHDFIATDVSFMDTCLPPDIAHRSDQWQLIKVLDLEGCRGLTKKHLKNICNILLLKYLSLRDTDVIQLPKQINKLRCLETLDIRQTKIMSFAPNSILLPMLKHLLAGSKVPSSNFNNSHCSGELLATVRLPSGIGRMKRLEVLSYVDTSNNVDELIHIGQLLQMKKLGVILDGKKIGGLVLLLQQIEKLNGCLRALSIQINQPAASEGTMPETEQLPALKSPPKLLQSLKISGITSWLPKWIAELDQLTKITLSETCLGEDDIQVLGKLRTLRCLRLWRESYTGTKLTFIAKEFQNLRSLIIEGCNITEINFVNIGATPKLEMIIWSFASIQTLSLSGTDHLPRLKKVELNGNSDIVAVRQSIKAHPNSPVFIHNSSHQHQETVNQVADSAP</sequence>
<dbReference type="eggNOG" id="KOG4658">
    <property type="taxonomic scope" value="Eukaryota"/>
</dbReference>
<feature type="compositionally biased region" description="Pro residues" evidence="3">
    <location>
        <begin position="58"/>
        <end position="67"/>
    </location>
</feature>
<dbReference type="InterPro" id="IPR036388">
    <property type="entry name" value="WH-like_DNA-bd_sf"/>
</dbReference>
<organism evidence="6 7">
    <name type="scientific">Leersia perrieri</name>
    <dbReference type="NCBI Taxonomy" id="77586"/>
    <lineage>
        <taxon>Eukaryota</taxon>
        <taxon>Viridiplantae</taxon>
        <taxon>Streptophyta</taxon>
        <taxon>Embryophyta</taxon>
        <taxon>Tracheophyta</taxon>
        <taxon>Spermatophyta</taxon>
        <taxon>Magnoliopsida</taxon>
        <taxon>Liliopsida</taxon>
        <taxon>Poales</taxon>
        <taxon>Poaceae</taxon>
        <taxon>BOP clade</taxon>
        <taxon>Oryzoideae</taxon>
        <taxon>Oryzeae</taxon>
        <taxon>Oryzinae</taxon>
        <taxon>Leersia</taxon>
    </lineage>
</organism>
<proteinExistence type="predicted"/>
<protein>
    <recommendedName>
        <fullName evidence="8">NB-ARC domain-containing protein</fullName>
    </recommendedName>
</protein>
<dbReference type="SUPFAM" id="SSF52058">
    <property type="entry name" value="L domain-like"/>
    <property type="match status" value="1"/>
</dbReference>
<feature type="domain" description="Disease resistance protein winged helix" evidence="4">
    <location>
        <begin position="279"/>
        <end position="321"/>
    </location>
</feature>
<dbReference type="Pfam" id="PF23559">
    <property type="entry name" value="WHD_DRP"/>
    <property type="match status" value="1"/>
</dbReference>
<dbReference type="Gene3D" id="3.80.10.10">
    <property type="entry name" value="Ribonuclease Inhibitor"/>
    <property type="match status" value="1"/>
</dbReference>
<evidence type="ECO:0000259" key="5">
    <source>
        <dbReference type="Pfam" id="PF23598"/>
    </source>
</evidence>
<dbReference type="Proteomes" id="UP000032180">
    <property type="component" value="Chromosome 11"/>
</dbReference>
<dbReference type="EnsemblPlants" id="LPERR11G18040.1">
    <property type="protein sequence ID" value="LPERR11G18040.1"/>
    <property type="gene ID" value="LPERR11G18040"/>
</dbReference>
<dbReference type="Pfam" id="PF23598">
    <property type="entry name" value="LRR_14"/>
    <property type="match status" value="1"/>
</dbReference>
<accession>A0A0D9XUV1</accession>
<evidence type="ECO:0000256" key="1">
    <source>
        <dbReference type="ARBA" id="ARBA00022737"/>
    </source>
</evidence>
<dbReference type="STRING" id="77586.A0A0D9XUV1"/>
<dbReference type="HOGENOM" id="CLU_000837_7_1_1"/>
<reference evidence="7" key="2">
    <citation type="submission" date="2013-12" db="EMBL/GenBank/DDBJ databases">
        <authorList>
            <person name="Yu Y."/>
            <person name="Lee S."/>
            <person name="de Baynast K."/>
            <person name="Wissotski M."/>
            <person name="Liu L."/>
            <person name="Talag J."/>
            <person name="Goicoechea J."/>
            <person name="Angelova A."/>
            <person name="Jetty R."/>
            <person name="Kudrna D."/>
            <person name="Golser W."/>
            <person name="Rivera L."/>
            <person name="Zhang J."/>
            <person name="Wing R."/>
        </authorList>
    </citation>
    <scope>NUCLEOTIDE SEQUENCE</scope>
</reference>
<dbReference type="Gene3D" id="1.10.10.10">
    <property type="entry name" value="Winged helix-like DNA-binding domain superfamily/Winged helix DNA-binding domain"/>
    <property type="match status" value="1"/>
</dbReference>
<dbReference type="GO" id="GO:0098542">
    <property type="term" value="P:defense response to other organism"/>
    <property type="evidence" value="ECO:0007669"/>
    <property type="project" value="TreeGrafter"/>
</dbReference>
<dbReference type="Gramene" id="LPERR11G18040.1">
    <property type="protein sequence ID" value="LPERR11G18040.1"/>
    <property type="gene ID" value="LPERR11G18040"/>
</dbReference>
<dbReference type="InterPro" id="IPR044974">
    <property type="entry name" value="Disease_R_plants"/>
</dbReference>
<dbReference type="InterPro" id="IPR058922">
    <property type="entry name" value="WHD_DRP"/>
</dbReference>
<dbReference type="PANTHER" id="PTHR23155">
    <property type="entry name" value="DISEASE RESISTANCE PROTEIN RP"/>
    <property type="match status" value="1"/>
</dbReference>
<keyword evidence="2" id="KW-0611">Plant defense</keyword>
<evidence type="ECO:0008006" key="8">
    <source>
        <dbReference type="Google" id="ProtNLM"/>
    </source>
</evidence>
<evidence type="ECO:0000256" key="2">
    <source>
        <dbReference type="ARBA" id="ARBA00022821"/>
    </source>
</evidence>
<dbReference type="InterPro" id="IPR055414">
    <property type="entry name" value="LRR_R13L4/SHOC2-like"/>
</dbReference>